<dbReference type="EMBL" id="BAAFGK010000004">
    <property type="protein sequence ID" value="GAB0057871.1"/>
    <property type="molecule type" value="Genomic_DNA"/>
</dbReference>
<keyword evidence="4 5" id="KW-0472">Membrane</keyword>
<keyword evidence="1" id="KW-1003">Cell membrane</keyword>
<keyword evidence="8" id="KW-1185">Reference proteome</keyword>
<evidence type="ECO:0000256" key="1">
    <source>
        <dbReference type="ARBA" id="ARBA00022475"/>
    </source>
</evidence>
<dbReference type="InterPro" id="IPR010445">
    <property type="entry name" value="LapA_dom"/>
</dbReference>
<sequence length="88" mass="9937">MKVVQKNSPQRDKESRSRAFLSLLLAILLLIFASQNMHSVQIRLIVGPPLDLPLILIISGAFIAGFLLATVNHLARKVLRIRRRNEEP</sequence>
<feature type="domain" description="Lipopolysaccharide assembly protein A" evidence="6">
    <location>
        <begin position="35"/>
        <end position="84"/>
    </location>
</feature>
<dbReference type="Pfam" id="PF06305">
    <property type="entry name" value="LapA_dom"/>
    <property type="match status" value="1"/>
</dbReference>
<keyword evidence="2 5" id="KW-0812">Transmembrane</keyword>
<proteinExistence type="predicted"/>
<evidence type="ECO:0000256" key="3">
    <source>
        <dbReference type="ARBA" id="ARBA00022989"/>
    </source>
</evidence>
<protein>
    <submittedName>
        <fullName evidence="7">Magnetosome protein MamL-like</fullName>
    </submittedName>
</protein>
<keyword evidence="3 5" id="KW-1133">Transmembrane helix</keyword>
<evidence type="ECO:0000313" key="8">
    <source>
        <dbReference type="Proteomes" id="UP001628193"/>
    </source>
</evidence>
<evidence type="ECO:0000256" key="5">
    <source>
        <dbReference type="SAM" id="Phobius"/>
    </source>
</evidence>
<feature type="transmembrane region" description="Helical" evidence="5">
    <location>
        <begin position="55"/>
        <end position="75"/>
    </location>
</feature>
<evidence type="ECO:0000259" key="6">
    <source>
        <dbReference type="Pfam" id="PF06305"/>
    </source>
</evidence>
<name>A0ABQ0CAF0_9PROT</name>
<organism evidence="7 8">
    <name type="scientific">Candidatus Magnetaquiglobus chichijimensis</name>
    <dbReference type="NCBI Taxonomy" id="3141448"/>
    <lineage>
        <taxon>Bacteria</taxon>
        <taxon>Pseudomonadati</taxon>
        <taxon>Pseudomonadota</taxon>
        <taxon>Magnetococcia</taxon>
        <taxon>Magnetococcales</taxon>
        <taxon>Candidatus Magnetaquicoccaceae</taxon>
        <taxon>Candidatus Magnetaquiglobus</taxon>
    </lineage>
</organism>
<evidence type="ECO:0000313" key="7">
    <source>
        <dbReference type="EMBL" id="GAB0057871.1"/>
    </source>
</evidence>
<comment type="caution">
    <text evidence="7">The sequence shown here is derived from an EMBL/GenBank/DDBJ whole genome shotgun (WGS) entry which is preliminary data.</text>
</comment>
<dbReference type="Proteomes" id="UP001628193">
    <property type="component" value="Unassembled WGS sequence"/>
</dbReference>
<evidence type="ECO:0000256" key="2">
    <source>
        <dbReference type="ARBA" id="ARBA00022692"/>
    </source>
</evidence>
<reference evidence="7 8" key="1">
    <citation type="submission" date="2024-09" db="EMBL/GenBank/DDBJ databases">
        <title>Draft genome sequence of Candidatus Magnetaquicoccaceae bacterium FCR-1.</title>
        <authorList>
            <person name="Shimoshige H."/>
            <person name="Shimamura S."/>
            <person name="Taoka A."/>
            <person name="Kobayashi H."/>
            <person name="Maekawa T."/>
        </authorList>
    </citation>
    <scope>NUCLEOTIDE SEQUENCE [LARGE SCALE GENOMIC DNA]</scope>
    <source>
        <strain evidence="7 8">FCR-1</strain>
    </source>
</reference>
<evidence type="ECO:0000256" key="4">
    <source>
        <dbReference type="ARBA" id="ARBA00023136"/>
    </source>
</evidence>
<gene>
    <name evidence="7" type="primary">mamL-like</name>
    <name evidence="7" type="ORF">SIID45300_02205</name>
</gene>
<accession>A0ABQ0CAF0</accession>
<dbReference type="RefSeq" id="WP_420905557.1">
    <property type="nucleotide sequence ID" value="NZ_BAAFGK010000004.1"/>
</dbReference>